<dbReference type="eggNOG" id="arCOG00048">
    <property type="taxonomic scope" value="Archaea"/>
</dbReference>
<dbReference type="GO" id="GO:0003723">
    <property type="term" value="F:RNA binding"/>
    <property type="evidence" value="ECO:0007669"/>
    <property type="project" value="UniProtKB-UniRule"/>
</dbReference>
<comment type="subcellular location">
    <subcellularLocation>
        <location evidence="1">Cytoplasm</location>
    </subcellularLocation>
</comment>
<sequence>MRYLLTTVQGLEDVVVEEIAEKLGASSARSAYMSGRVVADVDAPPSSLLALRSVERFGVFITSGTFSALGDIVDGVRSVLPEILSYLSPYATAGVACERAGTHPFTSRDVESAVGSLLKEAGATISLVDPDLELNVDVVGDAYYVWLTSARRSLKDRPYRRYQHYASLNPIVAYAMARLVRLRDGETLCDLTCGGGTICLEASSVARVRCICVDISLKHLRGALENFSAAGADADVLWFDSTKLHRALRPICDAFAFNPPYGVRIPANVHKLYRGLARAVELLARPGARVAVVTPRWRAFLKYFGGEVLERRVIYQGGLYSSIVVGKVK</sequence>
<dbReference type="PROSITE" id="PS51165">
    <property type="entry name" value="THUMP"/>
    <property type="match status" value="1"/>
</dbReference>
<dbReference type="Gene3D" id="3.30.2130.30">
    <property type="match status" value="1"/>
</dbReference>
<dbReference type="RefSeq" id="WP_013679585.1">
    <property type="nucleotide sequence ID" value="NC_015315.1"/>
</dbReference>
<dbReference type="PANTHER" id="PTHR14911:SF13">
    <property type="entry name" value="TRNA (GUANINE(6)-N2)-METHYLTRANSFERASE THUMP3"/>
    <property type="match status" value="1"/>
</dbReference>
<dbReference type="InterPro" id="IPR004114">
    <property type="entry name" value="THUMP_dom"/>
</dbReference>
<organism evidence="6 7">
    <name type="scientific">Thermoproteus uzoniensis (strain 768-20)</name>
    <dbReference type="NCBI Taxonomy" id="999630"/>
    <lineage>
        <taxon>Archaea</taxon>
        <taxon>Thermoproteota</taxon>
        <taxon>Thermoprotei</taxon>
        <taxon>Thermoproteales</taxon>
        <taxon>Thermoproteaceae</taxon>
        <taxon>Thermoproteus</taxon>
    </lineage>
</organism>
<dbReference type="AlphaFoldDB" id="F2L500"/>
<evidence type="ECO:0000256" key="4">
    <source>
        <dbReference type="PROSITE-ProRule" id="PRU00529"/>
    </source>
</evidence>
<evidence type="ECO:0000313" key="6">
    <source>
        <dbReference type="EMBL" id="AEA12249.1"/>
    </source>
</evidence>
<dbReference type="GO" id="GO:0005737">
    <property type="term" value="C:cytoplasm"/>
    <property type="evidence" value="ECO:0007669"/>
    <property type="project" value="UniProtKB-SubCell"/>
</dbReference>
<keyword evidence="2 6" id="KW-0489">Methyltransferase</keyword>
<dbReference type="STRING" id="999630.TUZN_0760"/>
<dbReference type="GO" id="GO:0016423">
    <property type="term" value="F:tRNA (guanine) methyltransferase activity"/>
    <property type="evidence" value="ECO:0007669"/>
    <property type="project" value="TreeGrafter"/>
</dbReference>
<dbReference type="SUPFAM" id="SSF143437">
    <property type="entry name" value="THUMP domain-like"/>
    <property type="match status" value="1"/>
</dbReference>
<reference key="2">
    <citation type="submission" date="2011-03" db="EMBL/GenBank/DDBJ databases">
        <title>Complete genome sequence of the thermoacidophilic crenarchaeon Thermoproteus uzoniensis 768-20.</title>
        <authorList>
            <person name="Mardanov A.V."/>
            <person name="Gumerov V.M."/>
            <person name="Beletsky A.V."/>
            <person name="Prokofeva M.I."/>
            <person name="Bonch-Osmolovskaya E.A."/>
            <person name="Ravin N.V."/>
            <person name="Skryabin K.G."/>
        </authorList>
    </citation>
    <scope>NUCLEOTIDE SEQUENCE</scope>
    <source>
        <strain>768-20</strain>
    </source>
</reference>
<dbReference type="InterPro" id="IPR000241">
    <property type="entry name" value="RlmKL-like_Mtase"/>
</dbReference>
<protein>
    <submittedName>
        <fullName evidence="6">RNA methylase</fullName>
    </submittedName>
</protein>
<dbReference type="EMBL" id="CP002590">
    <property type="protein sequence ID" value="AEA12249.1"/>
    <property type="molecule type" value="Genomic_DNA"/>
</dbReference>
<keyword evidence="3" id="KW-0819">tRNA processing</keyword>
<evidence type="ECO:0000256" key="1">
    <source>
        <dbReference type="ARBA" id="ARBA00004496"/>
    </source>
</evidence>
<dbReference type="GO" id="GO:0030488">
    <property type="term" value="P:tRNA methylation"/>
    <property type="evidence" value="ECO:0007669"/>
    <property type="project" value="TreeGrafter"/>
</dbReference>
<dbReference type="HOGENOM" id="CLU_032119_0_0_2"/>
<dbReference type="KEGG" id="tuz:TUZN_0760"/>
<gene>
    <name evidence="6" type="ordered locus">TUZN_0760</name>
</gene>
<evidence type="ECO:0000259" key="5">
    <source>
        <dbReference type="PROSITE" id="PS51165"/>
    </source>
</evidence>
<dbReference type="SUPFAM" id="SSF53335">
    <property type="entry name" value="S-adenosyl-L-methionine-dependent methyltransferases"/>
    <property type="match status" value="1"/>
</dbReference>
<dbReference type="InterPro" id="IPR029063">
    <property type="entry name" value="SAM-dependent_MTases_sf"/>
</dbReference>
<dbReference type="Pfam" id="PF02926">
    <property type="entry name" value="THUMP"/>
    <property type="match status" value="1"/>
</dbReference>
<dbReference type="SMART" id="SM00981">
    <property type="entry name" value="THUMP"/>
    <property type="match status" value="1"/>
</dbReference>
<dbReference type="CDD" id="cd11715">
    <property type="entry name" value="THUMP_AdoMetMT"/>
    <property type="match status" value="1"/>
</dbReference>
<dbReference type="OrthoDB" id="7080at2157"/>
<keyword evidence="7" id="KW-1185">Reference proteome</keyword>
<dbReference type="Proteomes" id="UP000008138">
    <property type="component" value="Chromosome"/>
</dbReference>
<evidence type="ECO:0000256" key="2">
    <source>
        <dbReference type="ARBA" id="ARBA00022603"/>
    </source>
</evidence>
<dbReference type="Pfam" id="PF01170">
    <property type="entry name" value="UPF0020"/>
    <property type="match status" value="1"/>
</dbReference>
<evidence type="ECO:0000256" key="3">
    <source>
        <dbReference type="ARBA" id="ARBA00022694"/>
    </source>
</evidence>
<dbReference type="PANTHER" id="PTHR14911">
    <property type="entry name" value="THUMP DOMAIN-CONTAINING"/>
    <property type="match status" value="1"/>
</dbReference>
<reference evidence="6 7" key="1">
    <citation type="journal article" date="2011" name="J. Bacteriol.">
        <title>Complete genome sequence of the thermoacidophilic crenarchaeon Thermoproteus uzoniensis 768-20.</title>
        <authorList>
            <person name="Mardanov A.V."/>
            <person name="Gumerov V.M."/>
            <person name="Beletsky A.V."/>
            <person name="Prokofeva M.I."/>
            <person name="Bonch-Osmolovskaya E.A."/>
            <person name="Ravin N.V."/>
            <person name="Skryabin K.G."/>
        </authorList>
    </citation>
    <scope>NUCLEOTIDE SEQUENCE [LARGE SCALE GENOMIC DNA]</scope>
    <source>
        <strain evidence="6 7">768-20</strain>
    </source>
</reference>
<dbReference type="Gene3D" id="3.40.50.150">
    <property type="entry name" value="Vaccinia Virus protein VP39"/>
    <property type="match status" value="1"/>
</dbReference>
<keyword evidence="4" id="KW-0694">RNA-binding</keyword>
<proteinExistence type="predicted"/>
<feature type="domain" description="THUMP" evidence="5">
    <location>
        <begin position="42"/>
        <end position="149"/>
    </location>
</feature>
<evidence type="ECO:0000313" key="7">
    <source>
        <dbReference type="Proteomes" id="UP000008138"/>
    </source>
</evidence>
<dbReference type="GeneID" id="10360298"/>
<keyword evidence="2 6" id="KW-0808">Transferase</keyword>
<accession>F2L500</accession>
<name>F2L500_THEU7</name>